<dbReference type="GO" id="GO:0003677">
    <property type="term" value="F:DNA binding"/>
    <property type="evidence" value="ECO:0007669"/>
    <property type="project" value="UniProtKB-KW"/>
</dbReference>
<dbReference type="Gene3D" id="2.10.260.10">
    <property type="match status" value="1"/>
</dbReference>
<dbReference type="SUPFAM" id="SSF89447">
    <property type="entry name" value="AbrB/MazE/MraZ-like"/>
    <property type="match status" value="1"/>
</dbReference>
<dbReference type="Pfam" id="PF04014">
    <property type="entry name" value="MazE_antitoxin"/>
    <property type="match status" value="1"/>
</dbReference>
<dbReference type="AlphaFoldDB" id="A0A2K8YUH6"/>
<feature type="domain" description="SpoVT-AbrB" evidence="2">
    <location>
        <begin position="6"/>
        <end position="49"/>
    </location>
</feature>
<feature type="compositionally biased region" description="Polar residues" evidence="1">
    <location>
        <begin position="73"/>
        <end position="85"/>
    </location>
</feature>
<dbReference type="OrthoDB" id="9795766at2"/>
<feature type="region of interest" description="Disordered" evidence="1">
    <location>
        <begin position="66"/>
        <end position="85"/>
    </location>
</feature>
<dbReference type="InterPro" id="IPR007159">
    <property type="entry name" value="SpoVT-AbrB_dom"/>
</dbReference>
<keyword evidence="3" id="KW-0238">DNA-binding</keyword>
<dbReference type="InterPro" id="IPR037914">
    <property type="entry name" value="SpoVT-AbrB_sf"/>
</dbReference>
<evidence type="ECO:0000313" key="4">
    <source>
        <dbReference type="Proteomes" id="UP000232883"/>
    </source>
</evidence>
<sequence length="85" mass="9741">MHIPIRRIGNSQGIILPRTLLQQTGIENEVDIQVIDGAIILRPVQSNPRASWDSLFQKAIDAGHSPENDLFENMTNDFDQTEWQW</sequence>
<dbReference type="Proteomes" id="UP000232883">
    <property type="component" value="Chromosome"/>
</dbReference>
<evidence type="ECO:0000313" key="3">
    <source>
        <dbReference type="EMBL" id="AUD01208.1"/>
    </source>
</evidence>
<dbReference type="RefSeq" id="WP_100986745.1">
    <property type="nucleotide sequence ID" value="NZ_CP025096.1"/>
</dbReference>
<accession>A0A2K8YUH6</accession>
<gene>
    <name evidence="3" type="ORF">CWM47_04895</name>
</gene>
<protein>
    <submittedName>
        <fullName evidence="3">AbrB/MazE/SpoVT family DNA-binding domain-containing protein</fullName>
    </submittedName>
</protein>
<proteinExistence type="predicted"/>
<dbReference type="KEGG" id="spir:CWM47_04895"/>
<reference evidence="3 4" key="1">
    <citation type="submission" date="2017-11" db="EMBL/GenBank/DDBJ databases">
        <title>Taxonomic description and genome sequences of Spirosoma HA7 sp. nov., isolated from pollen microhabitat of Corylus avellana.</title>
        <authorList>
            <person name="Ambika Manirajan B."/>
            <person name="Suarez C."/>
            <person name="Ratering S."/>
            <person name="Geissler-Plaum R."/>
            <person name="Cardinale M."/>
            <person name="Sylvia S."/>
        </authorList>
    </citation>
    <scope>NUCLEOTIDE SEQUENCE [LARGE SCALE GENOMIC DNA]</scope>
    <source>
        <strain evidence="3 4">HA7</strain>
    </source>
</reference>
<evidence type="ECO:0000256" key="1">
    <source>
        <dbReference type="SAM" id="MobiDB-lite"/>
    </source>
</evidence>
<keyword evidence="4" id="KW-1185">Reference proteome</keyword>
<dbReference type="EMBL" id="CP025096">
    <property type="protein sequence ID" value="AUD01208.1"/>
    <property type="molecule type" value="Genomic_DNA"/>
</dbReference>
<evidence type="ECO:0000259" key="2">
    <source>
        <dbReference type="SMART" id="SM00966"/>
    </source>
</evidence>
<name>A0A2K8YUH6_9BACT</name>
<dbReference type="SMART" id="SM00966">
    <property type="entry name" value="SpoVT_AbrB"/>
    <property type="match status" value="1"/>
</dbReference>
<organism evidence="3 4">
    <name type="scientific">Spirosoma pollinicola</name>
    <dbReference type="NCBI Taxonomy" id="2057025"/>
    <lineage>
        <taxon>Bacteria</taxon>
        <taxon>Pseudomonadati</taxon>
        <taxon>Bacteroidota</taxon>
        <taxon>Cytophagia</taxon>
        <taxon>Cytophagales</taxon>
        <taxon>Cytophagaceae</taxon>
        <taxon>Spirosoma</taxon>
    </lineage>
</organism>